<dbReference type="Gene3D" id="3.20.20.80">
    <property type="entry name" value="Glycosidases"/>
    <property type="match status" value="1"/>
</dbReference>
<reference evidence="8 9" key="1">
    <citation type="submission" date="2019-07" db="EMBL/GenBank/DDBJ databases">
        <title>Draft genome sequence of Haloferax volcanii SS0101, isolated from salt farm in Samut Sakhon, Thailand.</title>
        <authorList>
            <person name="Wanthongcharoen S."/>
            <person name="Yamprayoonswat W."/>
            <person name="Ruangsuj P."/>
            <person name="Thongpramul N."/>
            <person name="Jumpathong W."/>
            <person name="Sittihan S."/>
            <person name="Kanjanavas P."/>
            <person name="Yasawong M."/>
        </authorList>
    </citation>
    <scope>NUCLEOTIDE SEQUENCE [LARGE SCALE GENOMIC DNA]</scope>
    <source>
        <strain evidence="8 9">SS0101</strain>
    </source>
</reference>
<dbReference type="GO" id="GO:0030246">
    <property type="term" value="F:carbohydrate binding"/>
    <property type="evidence" value="ECO:0007669"/>
    <property type="project" value="InterPro"/>
</dbReference>
<dbReference type="AlphaFoldDB" id="A0A558GBQ7"/>
<protein>
    <submittedName>
        <fullName evidence="8">DUF5110 domain-containing protein</fullName>
    </submittedName>
</protein>
<dbReference type="RefSeq" id="WP_144858644.1">
    <property type="nucleotide sequence ID" value="NZ_CP191800.1"/>
</dbReference>
<dbReference type="GO" id="GO:0005975">
    <property type="term" value="P:carbohydrate metabolic process"/>
    <property type="evidence" value="ECO:0007669"/>
    <property type="project" value="InterPro"/>
</dbReference>
<gene>
    <name evidence="8" type="ORF">FQA18_07765</name>
</gene>
<dbReference type="SUPFAM" id="SSF51011">
    <property type="entry name" value="Glycosyl hydrolase domain"/>
    <property type="match status" value="1"/>
</dbReference>
<feature type="domain" description="DUF5110" evidence="6">
    <location>
        <begin position="814"/>
        <end position="864"/>
    </location>
</feature>
<dbReference type="SUPFAM" id="SSF51445">
    <property type="entry name" value="(Trans)glycosidases"/>
    <property type="match status" value="1"/>
</dbReference>
<feature type="domain" description="Glycoside hydrolase family 31 N-terminal" evidence="5">
    <location>
        <begin position="84"/>
        <end position="301"/>
    </location>
</feature>
<comment type="caution">
    <text evidence="8">The sequence shown here is derived from an EMBL/GenBank/DDBJ whole genome shotgun (WGS) entry which is preliminary data.</text>
</comment>
<dbReference type="InterPro" id="IPR025887">
    <property type="entry name" value="Glyco_hydro_31_N_dom"/>
</dbReference>
<evidence type="ECO:0000259" key="7">
    <source>
        <dbReference type="Pfam" id="PF21365"/>
    </source>
</evidence>
<dbReference type="Gene3D" id="2.60.40.1180">
    <property type="entry name" value="Golgi alpha-mannosidase II"/>
    <property type="match status" value="2"/>
</dbReference>
<proteinExistence type="inferred from homology"/>
<sequence length="948" mass="107379">MFDDNPNDSGFLPVGRRTVLKSAAALLSGSALTSAPASAHHYDSKIHYEPQVDEDNLMQLAVEGHDVLDDGVKLDLGSHEGYIRLFSDTLARVSILDPGEEEYESRGIENGRDDWETPDFSVETTPDTIAIETDTITVEINTELFGVRFLDENGTVVNEDYLDKGSSGYVPSPERDGTASDSTSRSTSTYVSDENETDSETGSSGYASPTQNDVEMTDPTPNEPLPYVYKKADEDEAFYGFGEQPELTLNQRGKKLENWNTDQYGYFYTNDYVYASIPFFVGLKDAGAYGIFFDNPHHTVFHTPQVANVDGVEETYDTDAGEDYYYFVGDGGQLTYYFAYGPEIGDVLDSYTSLTGTINLPPKWAMGFHQSKWEYSPDELVEVPHRYREEGIPLDAMHFDIGYMDNYRVFSIQNSHRQALQSLSDELPELKTVAVNDPGVAVDEEVDVDGDGELEPYGPYLEGTANDYWTKDATGETFKARVWPDVTVWPDFSRSEVRSWWAEQHDVLFDAGFDGVKNDMGEPAVFQRNSSYDWTMPVDNIHGTGDDTMLHEGYHNMYGFDYARAAHESFDLLKPDDRPFLLNRNLYAGGQRYAAIWTGDCVSIWPHLQMQLPMMMNMGLSGLAFCGHDVGGFAGRPSPELFKRWTEVGAFIPFFRNHADTHKKQDSDLPRNQHPWTFGEEAVEITKKYTGLRYKLLPYLYNEFRDSSESGKPIFQPLVYQFQDDDEVRNIADQFLFGDDMLLAPVVEAGATERDVYLPAGETWVDFWTNEVYDGGQWMTVDVPIDHLPIYVRKDSVIPMREMQQYTGEKPLTTLQLNTYLDEETSYSFYEDDGETNGFEDGEYNMTKFTVTETESGVVTFDSQVEARNYDDSQLSSYLLRLNRSRAPRKVQAGPTKYDEVTADTVEETPNSFAYNEDEGAVLVHIPADQEHKVKLFFNGHSRGHRQQ</sequence>
<dbReference type="EMBL" id="VMTR01000039">
    <property type="protein sequence ID" value="TVT95195.1"/>
    <property type="molecule type" value="Genomic_DNA"/>
</dbReference>
<feature type="domain" description="Glycoside hydrolase family 31 TIM barrel" evidence="4">
    <location>
        <begin position="360"/>
        <end position="702"/>
    </location>
</feature>
<comment type="similarity">
    <text evidence="1 2">Belongs to the glycosyl hydrolase 31 family.</text>
</comment>
<evidence type="ECO:0000259" key="6">
    <source>
        <dbReference type="Pfam" id="PF17137"/>
    </source>
</evidence>
<name>A0A558GBQ7_HALVO</name>
<dbReference type="PROSITE" id="PS51318">
    <property type="entry name" value="TAT"/>
    <property type="match status" value="1"/>
</dbReference>
<feature type="domain" description="Glycosyl hydrolase family 31 C-terminal" evidence="7">
    <location>
        <begin position="711"/>
        <end position="798"/>
    </location>
</feature>
<dbReference type="PANTHER" id="PTHR22762">
    <property type="entry name" value="ALPHA-GLUCOSIDASE"/>
    <property type="match status" value="1"/>
</dbReference>
<evidence type="ECO:0000256" key="2">
    <source>
        <dbReference type="RuleBase" id="RU361185"/>
    </source>
</evidence>
<evidence type="ECO:0000256" key="3">
    <source>
        <dbReference type="SAM" id="MobiDB-lite"/>
    </source>
</evidence>
<dbReference type="InterPro" id="IPR006311">
    <property type="entry name" value="TAT_signal"/>
</dbReference>
<dbReference type="InterPro" id="IPR033403">
    <property type="entry name" value="DUF5110"/>
</dbReference>
<feature type="compositionally biased region" description="Low complexity" evidence="3">
    <location>
        <begin position="179"/>
        <end position="192"/>
    </location>
</feature>
<organism evidence="8 9">
    <name type="scientific">Haloferax volcanii</name>
    <name type="common">Halobacterium volcanii</name>
    <dbReference type="NCBI Taxonomy" id="2246"/>
    <lineage>
        <taxon>Archaea</taxon>
        <taxon>Methanobacteriati</taxon>
        <taxon>Methanobacteriota</taxon>
        <taxon>Stenosarchaea group</taxon>
        <taxon>Halobacteria</taxon>
        <taxon>Halobacteriales</taxon>
        <taxon>Haloferacaceae</taxon>
        <taxon>Haloferax</taxon>
    </lineage>
</organism>
<evidence type="ECO:0000259" key="4">
    <source>
        <dbReference type="Pfam" id="PF01055"/>
    </source>
</evidence>
<feature type="region of interest" description="Disordered" evidence="3">
    <location>
        <begin position="160"/>
        <end position="227"/>
    </location>
</feature>
<evidence type="ECO:0000313" key="9">
    <source>
        <dbReference type="Proteomes" id="UP000320212"/>
    </source>
</evidence>
<dbReference type="InterPro" id="IPR013780">
    <property type="entry name" value="Glyco_hydro_b"/>
</dbReference>
<dbReference type="Proteomes" id="UP000320212">
    <property type="component" value="Unassembled WGS sequence"/>
</dbReference>
<evidence type="ECO:0000256" key="1">
    <source>
        <dbReference type="ARBA" id="ARBA00007806"/>
    </source>
</evidence>
<dbReference type="SUPFAM" id="SSF74650">
    <property type="entry name" value="Galactose mutarotase-like"/>
    <property type="match status" value="1"/>
</dbReference>
<dbReference type="CDD" id="cd06604">
    <property type="entry name" value="GH31_glucosidase_II_MalA"/>
    <property type="match status" value="1"/>
</dbReference>
<dbReference type="Pfam" id="PF17137">
    <property type="entry name" value="DUF5110"/>
    <property type="match status" value="1"/>
</dbReference>
<evidence type="ECO:0000259" key="5">
    <source>
        <dbReference type="Pfam" id="PF13802"/>
    </source>
</evidence>
<dbReference type="CDD" id="cd14752">
    <property type="entry name" value="GH31_N"/>
    <property type="match status" value="1"/>
</dbReference>
<keyword evidence="2" id="KW-0378">Hydrolase</keyword>
<dbReference type="Pfam" id="PF21365">
    <property type="entry name" value="Glyco_hydro_31_3rd"/>
    <property type="match status" value="1"/>
</dbReference>
<feature type="compositionally biased region" description="Polar residues" evidence="3">
    <location>
        <begin position="200"/>
        <end position="214"/>
    </location>
</feature>
<evidence type="ECO:0000313" key="8">
    <source>
        <dbReference type="EMBL" id="TVT95195.1"/>
    </source>
</evidence>
<dbReference type="PANTHER" id="PTHR22762:SF120">
    <property type="entry name" value="HETEROGLYCAN GLUCOSIDASE 1"/>
    <property type="match status" value="1"/>
</dbReference>
<dbReference type="Pfam" id="PF01055">
    <property type="entry name" value="Glyco_hydro_31_2nd"/>
    <property type="match status" value="1"/>
</dbReference>
<dbReference type="InterPro" id="IPR000322">
    <property type="entry name" value="Glyco_hydro_31_TIM"/>
</dbReference>
<keyword evidence="2" id="KW-0326">Glycosidase</keyword>
<dbReference type="Gene3D" id="2.60.40.1760">
    <property type="entry name" value="glycosyl hydrolase (family 31)"/>
    <property type="match status" value="1"/>
</dbReference>
<dbReference type="Pfam" id="PF13802">
    <property type="entry name" value="Gal_mutarotas_2"/>
    <property type="match status" value="1"/>
</dbReference>
<accession>A0A558GBQ7</accession>
<dbReference type="InterPro" id="IPR017853">
    <property type="entry name" value="GH"/>
</dbReference>
<dbReference type="GO" id="GO:0004553">
    <property type="term" value="F:hydrolase activity, hydrolyzing O-glycosyl compounds"/>
    <property type="evidence" value="ECO:0007669"/>
    <property type="project" value="InterPro"/>
</dbReference>
<dbReference type="InterPro" id="IPR048395">
    <property type="entry name" value="Glyco_hydro_31_C"/>
</dbReference>
<dbReference type="InterPro" id="IPR011013">
    <property type="entry name" value="Gal_mutarotase_sf_dom"/>
</dbReference>
<dbReference type="GeneID" id="301161369"/>